<feature type="compositionally biased region" description="Pro residues" evidence="1">
    <location>
        <begin position="8"/>
        <end position="17"/>
    </location>
</feature>
<dbReference type="Proteomes" id="UP000502508">
    <property type="component" value="Chromosome"/>
</dbReference>
<dbReference type="AlphaFoldDB" id="A0A6F8XMJ7"/>
<evidence type="ECO:0000313" key="3">
    <source>
        <dbReference type="EMBL" id="BCB75036.1"/>
    </source>
</evidence>
<name>A0A6F8XMJ7_9ACTN</name>
<dbReference type="EMBL" id="AP022870">
    <property type="protein sequence ID" value="BCB75036.1"/>
    <property type="molecule type" value="Genomic_DNA"/>
</dbReference>
<keyword evidence="2" id="KW-0472">Membrane</keyword>
<evidence type="ECO:0000313" key="4">
    <source>
        <dbReference type="Proteomes" id="UP000502508"/>
    </source>
</evidence>
<sequence>MMDQQPSLSPPGEPAAPDPGYQQPAPPVDGPAAEVVMPPTVRALRLLLLAQAVGYGVVALVGTLAYLLRDGDHAGLNTYGAQRTHPVALVVLGALAAAAFVLVARALPRRPYGIGRRAQLLLVLAVLDHIASFCGGAFNLWMVSGLLLAVASLWYLRTDSAEDYLLS</sequence>
<keyword evidence="2" id="KW-1133">Transmembrane helix</keyword>
<protein>
    <submittedName>
        <fullName evidence="3">Uncharacterized protein</fullName>
    </submittedName>
</protein>
<feature type="region of interest" description="Disordered" evidence="1">
    <location>
        <begin position="1"/>
        <end position="32"/>
    </location>
</feature>
<keyword evidence="4" id="KW-1185">Reference proteome</keyword>
<reference evidence="3 4" key="2">
    <citation type="submission" date="2020-03" db="EMBL/GenBank/DDBJ databases">
        <authorList>
            <person name="Ichikawa N."/>
            <person name="Kimura A."/>
            <person name="Kitahashi Y."/>
            <person name="Uohara A."/>
        </authorList>
    </citation>
    <scope>NUCLEOTIDE SEQUENCE [LARGE SCALE GENOMIC DNA]</scope>
    <source>
        <strain evidence="3 4">NBRC 107702</strain>
    </source>
</reference>
<feature type="transmembrane region" description="Helical" evidence="2">
    <location>
        <begin position="87"/>
        <end position="108"/>
    </location>
</feature>
<evidence type="ECO:0000256" key="1">
    <source>
        <dbReference type="SAM" id="MobiDB-lite"/>
    </source>
</evidence>
<feature type="transmembrane region" description="Helical" evidence="2">
    <location>
        <begin position="120"/>
        <end position="150"/>
    </location>
</feature>
<feature type="transmembrane region" description="Helical" evidence="2">
    <location>
        <begin position="46"/>
        <end position="67"/>
    </location>
</feature>
<reference evidence="3 4" key="1">
    <citation type="submission" date="2020-03" db="EMBL/GenBank/DDBJ databases">
        <title>Whole genome shotgun sequence of Phytohabitans flavus NBRC 107702.</title>
        <authorList>
            <person name="Komaki H."/>
            <person name="Tamura T."/>
        </authorList>
    </citation>
    <scope>NUCLEOTIDE SEQUENCE [LARGE SCALE GENOMIC DNA]</scope>
    <source>
        <strain evidence="3 4">NBRC 107702</strain>
    </source>
</reference>
<gene>
    <name evidence="3" type="ORF">Pflav_014460</name>
</gene>
<keyword evidence="2" id="KW-0812">Transmembrane</keyword>
<organism evidence="3 4">
    <name type="scientific">Phytohabitans flavus</name>
    <dbReference type="NCBI Taxonomy" id="1076124"/>
    <lineage>
        <taxon>Bacteria</taxon>
        <taxon>Bacillati</taxon>
        <taxon>Actinomycetota</taxon>
        <taxon>Actinomycetes</taxon>
        <taxon>Micromonosporales</taxon>
        <taxon>Micromonosporaceae</taxon>
    </lineage>
</organism>
<proteinExistence type="predicted"/>
<dbReference type="KEGG" id="pfla:Pflav_014460"/>
<accession>A0A6F8XMJ7</accession>
<evidence type="ECO:0000256" key="2">
    <source>
        <dbReference type="SAM" id="Phobius"/>
    </source>
</evidence>